<feature type="transmembrane region" description="Helical" evidence="1">
    <location>
        <begin position="290"/>
        <end position="310"/>
    </location>
</feature>
<accession>A0A4U5M469</accession>
<name>A0A4U5M469_STECR</name>
<evidence type="ECO:0000313" key="3">
    <source>
        <dbReference type="Proteomes" id="UP000298663"/>
    </source>
</evidence>
<reference evidence="2 3" key="1">
    <citation type="journal article" date="2015" name="Genome Biol.">
        <title>Comparative genomics of Steinernema reveals deeply conserved gene regulatory networks.</title>
        <authorList>
            <person name="Dillman A.R."/>
            <person name="Macchietto M."/>
            <person name="Porter C.F."/>
            <person name="Rogers A."/>
            <person name="Williams B."/>
            <person name="Antoshechkin I."/>
            <person name="Lee M.M."/>
            <person name="Goodwin Z."/>
            <person name="Lu X."/>
            <person name="Lewis E.E."/>
            <person name="Goodrich-Blair H."/>
            <person name="Stock S.P."/>
            <person name="Adams B.J."/>
            <person name="Sternberg P.W."/>
            <person name="Mortazavi A."/>
        </authorList>
    </citation>
    <scope>NUCLEOTIDE SEQUENCE [LARGE SCALE GENOMIC DNA]</scope>
    <source>
        <strain evidence="2 3">ALL</strain>
    </source>
</reference>
<gene>
    <name evidence="2" type="ORF">L596_027386</name>
</gene>
<dbReference type="OrthoDB" id="10510753at2759"/>
<organism evidence="2 3">
    <name type="scientific">Steinernema carpocapsae</name>
    <name type="common">Entomopathogenic nematode</name>
    <dbReference type="NCBI Taxonomy" id="34508"/>
    <lineage>
        <taxon>Eukaryota</taxon>
        <taxon>Metazoa</taxon>
        <taxon>Ecdysozoa</taxon>
        <taxon>Nematoda</taxon>
        <taxon>Chromadorea</taxon>
        <taxon>Rhabditida</taxon>
        <taxon>Tylenchina</taxon>
        <taxon>Panagrolaimomorpha</taxon>
        <taxon>Strongyloidoidea</taxon>
        <taxon>Steinernematidae</taxon>
        <taxon>Steinernema</taxon>
    </lineage>
</organism>
<comment type="caution">
    <text evidence="2">The sequence shown here is derived from an EMBL/GenBank/DDBJ whole genome shotgun (WGS) entry which is preliminary data.</text>
</comment>
<dbReference type="AlphaFoldDB" id="A0A4U5M469"/>
<keyword evidence="1" id="KW-0472">Membrane</keyword>
<keyword evidence="1" id="KW-0812">Transmembrane</keyword>
<evidence type="ECO:0000256" key="1">
    <source>
        <dbReference type="SAM" id="Phobius"/>
    </source>
</evidence>
<reference evidence="2 3" key="2">
    <citation type="journal article" date="2019" name="G3 (Bethesda)">
        <title>Hybrid Assembly of the Genome of the Entomopathogenic Nematode Steinernema carpocapsae Identifies the X-Chromosome.</title>
        <authorList>
            <person name="Serra L."/>
            <person name="Macchietto M."/>
            <person name="Macias-Munoz A."/>
            <person name="McGill C.J."/>
            <person name="Rodriguez I.M."/>
            <person name="Rodriguez B."/>
            <person name="Murad R."/>
            <person name="Mortazavi A."/>
        </authorList>
    </citation>
    <scope>NUCLEOTIDE SEQUENCE [LARGE SCALE GENOMIC DNA]</scope>
    <source>
        <strain evidence="2 3">ALL</strain>
    </source>
</reference>
<sequence>MILRCISKLSSFRAPTSFNLSTPCGTNKFLEIEYVCCGKDTKDHDIFIEDHRLVSSSVHKTALAFLKEYSTVNRQFDTIFSGLESSLKKIENQFQLSDLPPPPQITPMIRSYLMSWIGANSLNLNTAPHKQLILSRRTQWHDMTIQLHNLAQERSYHLFLMAFVVATDEEQSKNMKKLKPEDLSVISSLRQYDVDQILERFEHTNALDVTVFPELKPQIESTWIDNCVNHTWGIPENDLRNIFNSSHAHSQILHKYHKIFAEAAKDEFVTQSSQSVSSPFEPNHISETTVIAFVVTITLLFVIVVFKVIIRCEFCVSKVKNFKSEKVDHFVRFGREEDAQSGVAHVEMSQNFQ</sequence>
<proteinExistence type="predicted"/>
<evidence type="ECO:0000313" key="2">
    <source>
        <dbReference type="EMBL" id="TKR63574.1"/>
    </source>
</evidence>
<keyword evidence="3" id="KW-1185">Reference proteome</keyword>
<dbReference type="EMBL" id="AZBU02000010">
    <property type="protein sequence ID" value="TKR63574.1"/>
    <property type="molecule type" value="Genomic_DNA"/>
</dbReference>
<keyword evidence="1" id="KW-1133">Transmembrane helix</keyword>
<dbReference type="Proteomes" id="UP000298663">
    <property type="component" value="Unassembled WGS sequence"/>
</dbReference>
<protein>
    <submittedName>
        <fullName evidence="2">Uncharacterized protein</fullName>
    </submittedName>
</protein>